<evidence type="ECO:0000313" key="2">
    <source>
        <dbReference type="EMBL" id="GBM47117.1"/>
    </source>
</evidence>
<dbReference type="EMBL" id="BGPR01097880">
    <property type="protein sequence ID" value="GBM47096.1"/>
    <property type="molecule type" value="Genomic_DNA"/>
</dbReference>
<evidence type="ECO:0000313" key="1">
    <source>
        <dbReference type="EMBL" id="GBM47096.1"/>
    </source>
</evidence>
<comment type="caution">
    <text evidence="1">The sequence shown here is derived from an EMBL/GenBank/DDBJ whole genome shotgun (WGS) entry which is preliminary data.</text>
</comment>
<proteinExistence type="predicted"/>
<organism evidence="1 3">
    <name type="scientific">Araneus ventricosus</name>
    <name type="common">Orbweaver spider</name>
    <name type="synonym">Epeira ventricosa</name>
    <dbReference type="NCBI Taxonomy" id="182803"/>
    <lineage>
        <taxon>Eukaryota</taxon>
        <taxon>Metazoa</taxon>
        <taxon>Ecdysozoa</taxon>
        <taxon>Arthropoda</taxon>
        <taxon>Chelicerata</taxon>
        <taxon>Arachnida</taxon>
        <taxon>Araneae</taxon>
        <taxon>Araneomorphae</taxon>
        <taxon>Entelegynae</taxon>
        <taxon>Araneoidea</taxon>
        <taxon>Araneidae</taxon>
        <taxon>Araneus</taxon>
    </lineage>
</organism>
<keyword evidence="3" id="KW-1185">Reference proteome</keyword>
<gene>
    <name evidence="2" type="ORF">AVEN_140447_1</name>
    <name evidence="1" type="ORF">AVEN_45409_1</name>
</gene>
<dbReference type="Proteomes" id="UP000499080">
    <property type="component" value="Unassembled WGS sequence"/>
</dbReference>
<name>A0A4Y2G2T6_ARAVE</name>
<reference evidence="1 3" key="1">
    <citation type="journal article" date="2019" name="Sci. Rep.">
        <title>Orb-weaving spider Araneus ventricosus genome elucidates the spidroin gene catalogue.</title>
        <authorList>
            <person name="Kono N."/>
            <person name="Nakamura H."/>
            <person name="Ohtoshi R."/>
            <person name="Moran D.A.P."/>
            <person name="Shinohara A."/>
            <person name="Yoshida Y."/>
            <person name="Fujiwara M."/>
            <person name="Mori M."/>
            <person name="Tomita M."/>
            <person name="Arakawa K."/>
        </authorList>
    </citation>
    <scope>NUCLEOTIDE SEQUENCE [LARGE SCALE GENOMIC DNA]</scope>
</reference>
<feature type="non-terminal residue" evidence="1">
    <location>
        <position position="1"/>
    </location>
</feature>
<evidence type="ECO:0000313" key="3">
    <source>
        <dbReference type="Proteomes" id="UP000499080"/>
    </source>
</evidence>
<protein>
    <submittedName>
        <fullName evidence="1">Uncharacterized protein</fullName>
    </submittedName>
</protein>
<dbReference type="EMBL" id="BGPR01097886">
    <property type="protein sequence ID" value="GBM47117.1"/>
    <property type="molecule type" value="Genomic_DNA"/>
</dbReference>
<sequence length="129" mass="14289">IDNGNQDINDITIENGNQGINTITIDNDNQGINTITIDNVNQDIDTIAINNGDQDINIITIDNGNQDINNHKIKHHLHRLCEKRGDIKKISSACNVFHLEISSRGVDTYVEELLWTSKIKSSATAIVPS</sequence>
<accession>A0A4Y2G2T6</accession>
<dbReference type="AlphaFoldDB" id="A0A4Y2G2T6"/>